<comment type="subcellular location">
    <subcellularLocation>
        <location evidence="1">Cell surface</location>
    </subcellularLocation>
</comment>
<dbReference type="EMBL" id="DYXN01000011">
    <property type="protein sequence ID" value="HJE86073.1"/>
    <property type="molecule type" value="Genomic_DNA"/>
</dbReference>
<dbReference type="Proteomes" id="UP000721920">
    <property type="component" value="Unassembled WGS sequence"/>
</dbReference>
<name>A0A921EXM2_9LACO</name>
<proteinExistence type="predicted"/>
<dbReference type="Pfam" id="PF07963">
    <property type="entry name" value="N_methyl"/>
    <property type="match status" value="1"/>
</dbReference>
<dbReference type="AlphaFoldDB" id="A0A921EXM2"/>
<dbReference type="NCBIfam" id="TIGR02532">
    <property type="entry name" value="IV_pilin_GFxxxE"/>
    <property type="match status" value="1"/>
</dbReference>
<evidence type="ECO:0000256" key="2">
    <source>
        <dbReference type="ARBA" id="ARBA00023287"/>
    </source>
</evidence>
<dbReference type="InterPro" id="IPR012902">
    <property type="entry name" value="N_methyl_site"/>
</dbReference>
<comment type="caution">
    <text evidence="3">The sequence shown here is derived from an EMBL/GenBank/DDBJ whole genome shotgun (WGS) entry which is preliminary data.</text>
</comment>
<dbReference type="PROSITE" id="PS00409">
    <property type="entry name" value="PROKAR_NTER_METHYL"/>
    <property type="match status" value="1"/>
</dbReference>
<reference evidence="3" key="1">
    <citation type="journal article" date="2021" name="PeerJ">
        <title>Extensive microbial diversity within the chicken gut microbiome revealed by metagenomics and culture.</title>
        <authorList>
            <person name="Gilroy R."/>
            <person name="Ravi A."/>
            <person name="Getino M."/>
            <person name="Pursley I."/>
            <person name="Horton D.L."/>
            <person name="Alikhan N.F."/>
            <person name="Baker D."/>
            <person name="Gharbi K."/>
            <person name="Hall N."/>
            <person name="Watson M."/>
            <person name="Adriaenssens E.M."/>
            <person name="Foster-Nyarko E."/>
            <person name="Jarju S."/>
            <person name="Secka A."/>
            <person name="Antonio M."/>
            <person name="Oren A."/>
            <person name="Chaudhuri R.R."/>
            <person name="La Ragione R."/>
            <person name="Hildebrand F."/>
            <person name="Pallen M.J."/>
        </authorList>
    </citation>
    <scope>NUCLEOTIDE SEQUENCE</scope>
    <source>
        <strain evidence="3">CHK173-2145</strain>
    </source>
</reference>
<evidence type="ECO:0000313" key="4">
    <source>
        <dbReference type="Proteomes" id="UP000721920"/>
    </source>
</evidence>
<sequence>MTKRRGFTLVEALMALIIASGMFVLASGVDRQILRPLRHDPIAWYQAVRVLEQPGRYRAVSLDRRQLNLVDLQQGGKQVAVWVDTKHVLRLTNSQHQGYYPLLRHVEAVQWRPTPYPGLVQLRLKQERLPWQTTILDLRGTAF</sequence>
<dbReference type="GO" id="GO:0009986">
    <property type="term" value="C:cell surface"/>
    <property type="evidence" value="ECO:0007669"/>
    <property type="project" value="UniProtKB-SubCell"/>
</dbReference>
<gene>
    <name evidence="3" type="ORF">K8U88_00675</name>
</gene>
<protein>
    <submittedName>
        <fullName evidence="3">Prepilin-type N-terminal cleavage/methylation domain-containing protein</fullName>
    </submittedName>
</protein>
<reference evidence="3" key="2">
    <citation type="submission" date="2021-09" db="EMBL/GenBank/DDBJ databases">
        <authorList>
            <person name="Gilroy R."/>
        </authorList>
    </citation>
    <scope>NUCLEOTIDE SEQUENCE</scope>
    <source>
        <strain evidence="3">CHK173-2145</strain>
    </source>
</reference>
<keyword evidence="2" id="KW-0178">Competence</keyword>
<organism evidence="3 4">
    <name type="scientific">Levilactobacillus hammesii</name>
    <dbReference type="NCBI Taxonomy" id="267633"/>
    <lineage>
        <taxon>Bacteria</taxon>
        <taxon>Bacillati</taxon>
        <taxon>Bacillota</taxon>
        <taxon>Bacilli</taxon>
        <taxon>Lactobacillales</taxon>
        <taxon>Lactobacillaceae</taxon>
        <taxon>Levilactobacillus</taxon>
    </lineage>
</organism>
<evidence type="ECO:0000256" key="1">
    <source>
        <dbReference type="ARBA" id="ARBA00004241"/>
    </source>
</evidence>
<accession>A0A921EXM2</accession>
<evidence type="ECO:0000313" key="3">
    <source>
        <dbReference type="EMBL" id="HJE86073.1"/>
    </source>
</evidence>
<dbReference type="GO" id="GO:0030420">
    <property type="term" value="P:establishment of competence for transformation"/>
    <property type="evidence" value="ECO:0007669"/>
    <property type="project" value="UniProtKB-KW"/>
</dbReference>